<organism evidence="10">
    <name type="scientific">Jakoba libera</name>
    <name type="common">Flagellate</name>
    <name type="synonym">Cryptobia libera</name>
    <dbReference type="NCBI Taxonomy" id="143017"/>
    <lineage>
        <taxon>Eukaryota</taxon>
        <taxon>Discoba</taxon>
        <taxon>Jakobida</taxon>
        <taxon>Histionina</taxon>
        <taxon>Jakobidae</taxon>
        <taxon>Jakoba</taxon>
    </lineage>
</organism>
<evidence type="ECO:0000256" key="2">
    <source>
        <dbReference type="ARBA" id="ARBA00012417"/>
    </source>
</evidence>
<evidence type="ECO:0000256" key="6">
    <source>
        <dbReference type="ARBA" id="ARBA00022932"/>
    </source>
</evidence>
<gene>
    <name evidence="10" type="primary">dpo</name>
</gene>
<evidence type="ECO:0000256" key="3">
    <source>
        <dbReference type="ARBA" id="ARBA00022679"/>
    </source>
</evidence>
<dbReference type="RefSeq" id="YP_007890678.1">
    <property type="nucleotide sequence ID" value="NC_021127.1"/>
</dbReference>
<evidence type="ECO:0000256" key="8">
    <source>
        <dbReference type="ARBA" id="ARBA00049244"/>
    </source>
</evidence>
<evidence type="ECO:0000256" key="5">
    <source>
        <dbReference type="ARBA" id="ARBA00022705"/>
    </source>
</evidence>
<dbReference type="GO" id="GO:0006260">
    <property type="term" value="P:DNA replication"/>
    <property type="evidence" value="ECO:0007669"/>
    <property type="project" value="UniProtKB-KW"/>
</dbReference>
<proteinExistence type="inferred from homology"/>
<dbReference type="PANTHER" id="PTHR33568">
    <property type="entry name" value="DNA POLYMERASE"/>
    <property type="match status" value="1"/>
</dbReference>
<keyword evidence="5" id="KW-0235">DNA replication</keyword>
<accession>M4Q9T1</accession>
<evidence type="ECO:0000313" key="10">
    <source>
        <dbReference type="EMBL" id="AGH24172.1"/>
    </source>
</evidence>
<evidence type="ECO:0000256" key="4">
    <source>
        <dbReference type="ARBA" id="ARBA00022695"/>
    </source>
</evidence>
<protein>
    <recommendedName>
        <fullName evidence="2">DNA-directed DNA polymerase</fullName>
        <ecNumber evidence="2">2.7.7.7</ecNumber>
    </recommendedName>
</protein>
<dbReference type="EC" id="2.7.7.7" evidence="2"/>
<name>M4Q9T1_JAKLI</name>
<dbReference type="GO" id="GO:0003677">
    <property type="term" value="F:DNA binding"/>
    <property type="evidence" value="ECO:0007669"/>
    <property type="project" value="UniProtKB-KW"/>
</dbReference>
<dbReference type="Gene3D" id="3.90.1600.10">
    <property type="entry name" value="Palm domain of DNA polymerase"/>
    <property type="match status" value="2"/>
</dbReference>
<dbReference type="InterPro" id="IPR004868">
    <property type="entry name" value="DNA-dir_DNA_pol_B_mt/vir"/>
</dbReference>
<reference evidence="10" key="1">
    <citation type="journal article" date="2004" name="RNA">
        <title>Mitochondrial 3' tRNA editing in the jakobid Seculamonas ecuadoriensis: a novel mechanism and implications for tRNA processing.</title>
        <authorList>
            <person name="Leigh J."/>
            <person name="Lang B.F."/>
        </authorList>
    </citation>
    <scope>NUCLEOTIDE SEQUENCE</scope>
    <source>
        <strain evidence="10">ATCC 50422</strain>
    </source>
</reference>
<keyword evidence="3 10" id="KW-0808">Transferase</keyword>
<dbReference type="InterPro" id="IPR023211">
    <property type="entry name" value="DNA_pol_palm_dom_sf"/>
</dbReference>
<keyword evidence="4 10" id="KW-0548">Nucleotidyltransferase</keyword>
<reference evidence="10" key="3">
    <citation type="journal article" date="2013" name="Genome Biol. Evol.">
        <title>Strikingly bacteria-like and gene-rich mitochondrial genomes throughout jakobid protists.</title>
        <authorList>
            <person name="Burger G."/>
            <person name="Gray M.W."/>
            <person name="Forget L."/>
            <person name="Lang B.F."/>
        </authorList>
    </citation>
    <scope>NUCLEOTIDE SEQUENCE</scope>
    <source>
        <strain evidence="10">ATCC 50422</strain>
    </source>
</reference>
<evidence type="ECO:0000256" key="1">
    <source>
        <dbReference type="ARBA" id="ARBA00005755"/>
    </source>
</evidence>
<keyword evidence="7" id="KW-0238">DNA-binding</keyword>
<sequence>MVMSSIKSLLLEFQLSIPKVFSSFPKNPFWNHHNYMWDSITKLNPSTQDRIVEKLTTKPKIRSKSKEKENSIEIMKKELDHKNNPLDYFVIYPQFFYYDSTYVDFLKNSHDSSTNLPFDFSKSDSFLVFMTQALVHKISRGTGTSVQAFELSPEKKKRSQDFQSLLSGFLNPSLNMSSPLTNPKLGLTLDSPSLELQEHISKITAQLQKQLDLYQTISYPKSFQNTYDSHSIIDQGTQTQAESNHSASSSNPLSSSLQLTLKDLLLDQLSENELVIIYRMLIFIDQHCHFSYPSQTTVKPGFITENTELSNQELNSLQDLQKDIGRQLIYVHKGTKIALSKIIQGLLQLSPIFAPMIKNIMKSPDSNDIISFDLDLPKCNLHTTKFAQDNCENGIKPLTFMDYQSILPADLERINYSNPFTQAMQDASTKSQVKNSTTLGHNKISNSQMNNPNQILIPFLEEASFLQPAFLTALFSLPSPTFSSYFQEFVINTYLDRENPLYTRKDLSTYLCLFQGQSWDFFLSHHLKTSSLVVHSCIYHSMLITRFFFGFRLDQFRTLPQLAKAVYLNRFFSSVKSTIHGHNQSPQDLLKTETQLVSVQEDISKDTQQHPADHLKGYTTRYGFIPRKLLTSTLFANKKKTFSGHSLGLDHLLDLPILPKKDSKEKNHSPKGTVLIENQPIYQDIKNSLQELEWTIKSFDDIFGSCTIQELKELLKRASNQKPKELPHQDHLQAALKLRIELQQNLQLAQKTKAIQDAYYPGHVEVYQAKVDKGYHYDFNSLYPFIMKSYDMPIGVPILWNGQELQQCFGYLKVKVTSPDLLKPLLPVKIANEDVIYPNGTWEAWYFSEEIKSAVKKGYQVEILQGYLYTRFPGKKLFGTFINNFNKVKSTSVQQLVEHLPQDLKIPSSICNSTSSQPFQDYSVKLICTLRKEFSKLMMNSVYGKISQHKLIYQSFIAADQVQTSRPMKEFYAPSIVPYLSTFRVGDPLNSQSNPISRILRHPSAFVSHHDSMENSPYYPQDNYKVNGILHQNQPNAIDLQTGFQLVTMPQTRKTPIYQDFSTRLSPDKFQNGANLAIGAAITAYARVLMHETFLSNPSIDVTYMDTDCVVTTAPLPSKLLSPNEIGKLKNVVTQERSKQNLPVSHHDKDNYFTQGFFPNIRSYGYLSHFSPPTSSFNNQSIAPYCHTTSVMGPVKQQQSLKIFSHFKQLCNTIFSHALVTTFSILPQLYRKQYKKDEEKHYIIYYSNPIHLGITVFKRYIDTLLWLRQHLSSNQNTIYIPSLLTTQLHLRRFYLYTSDNLARHPVVPTVYHSLPLTICDQLLPSNEITVTNLIGTYAYTPQKIFVGNILYNPAFHGPIHNILIHNSDQRRTIAQILYLKDLVFICKDILDNYQHFSQQFHNNMEQWVAHKLAISQPLGNETQQQYQERKAYWQKVVQVVFKMMVYYNYR</sequence>
<reference evidence="10" key="2">
    <citation type="journal article" date="2006" name="RNA">
        <title>Hybrid E. coli--Mitochondrial ribonuclease P RNAs are catalytically active.</title>
        <authorList>
            <person name="Seif E."/>
            <person name="Cadieux A."/>
            <person name="Lang B.F."/>
        </authorList>
    </citation>
    <scope>NUCLEOTIDE SEQUENCE</scope>
    <source>
        <strain evidence="10">ATCC 50422</strain>
    </source>
</reference>
<evidence type="ECO:0000256" key="7">
    <source>
        <dbReference type="ARBA" id="ARBA00023125"/>
    </source>
</evidence>
<dbReference type="Pfam" id="PF03175">
    <property type="entry name" value="DNA_pol_B_2"/>
    <property type="match status" value="1"/>
</dbReference>
<dbReference type="EMBL" id="KC353355">
    <property type="protein sequence ID" value="AGH24172.1"/>
    <property type="molecule type" value="Genomic_DNA"/>
</dbReference>
<comment type="catalytic activity">
    <reaction evidence="8">
        <text>DNA(n) + a 2'-deoxyribonucleoside 5'-triphosphate = DNA(n+1) + diphosphate</text>
        <dbReference type="Rhea" id="RHEA:22508"/>
        <dbReference type="Rhea" id="RHEA-COMP:17339"/>
        <dbReference type="Rhea" id="RHEA-COMP:17340"/>
        <dbReference type="ChEBI" id="CHEBI:33019"/>
        <dbReference type="ChEBI" id="CHEBI:61560"/>
        <dbReference type="ChEBI" id="CHEBI:173112"/>
        <dbReference type="EC" id="2.7.7.7"/>
    </reaction>
</comment>
<dbReference type="SUPFAM" id="SSF56672">
    <property type="entry name" value="DNA/RNA polymerases"/>
    <property type="match status" value="1"/>
</dbReference>
<evidence type="ECO:0000259" key="9">
    <source>
        <dbReference type="Pfam" id="PF03175"/>
    </source>
</evidence>
<dbReference type="PANTHER" id="PTHR33568:SF3">
    <property type="entry name" value="DNA-DIRECTED DNA POLYMERASE"/>
    <property type="match status" value="1"/>
</dbReference>
<dbReference type="InterPro" id="IPR043502">
    <property type="entry name" value="DNA/RNA_pol_sf"/>
</dbReference>
<dbReference type="GO" id="GO:0000166">
    <property type="term" value="F:nucleotide binding"/>
    <property type="evidence" value="ECO:0007669"/>
    <property type="project" value="InterPro"/>
</dbReference>
<keyword evidence="10" id="KW-0496">Mitochondrion</keyword>
<feature type="domain" description="DNA-directed DNA polymerase family B mitochondria/virus" evidence="9">
    <location>
        <begin position="753"/>
        <end position="893"/>
    </location>
</feature>
<dbReference type="GO" id="GO:0003887">
    <property type="term" value="F:DNA-directed DNA polymerase activity"/>
    <property type="evidence" value="ECO:0007669"/>
    <property type="project" value="UniProtKB-KW"/>
</dbReference>
<keyword evidence="6" id="KW-0239">DNA-directed DNA polymerase</keyword>
<geneLocation type="mitochondrion" evidence="10"/>
<comment type="similarity">
    <text evidence="1">Belongs to the DNA polymerase type-B family.</text>
</comment>
<dbReference type="GeneID" id="15333107"/>